<feature type="transmembrane region" description="Helical" evidence="8">
    <location>
        <begin position="597"/>
        <end position="623"/>
    </location>
</feature>
<dbReference type="GO" id="GO:0005227">
    <property type="term" value="F:calcium-activated cation channel activity"/>
    <property type="evidence" value="ECO:0007669"/>
    <property type="project" value="InterPro"/>
</dbReference>
<evidence type="ECO:0000259" key="10">
    <source>
        <dbReference type="Pfam" id="PF13967"/>
    </source>
</evidence>
<evidence type="ECO:0000256" key="8">
    <source>
        <dbReference type="SAM" id="Phobius"/>
    </source>
</evidence>
<feature type="transmembrane region" description="Helical" evidence="8">
    <location>
        <begin position="643"/>
        <end position="661"/>
    </location>
</feature>
<evidence type="ECO:0000256" key="7">
    <source>
        <dbReference type="SAM" id="MobiDB-lite"/>
    </source>
</evidence>
<sequence length="777" mass="87838">MHPLSRVDFAKITVDYGVDTTSSAVWTPSGATLLRRASDAQADHGQPHTVNTTDRSARRDDAELPLPLRSVTWAASSINNLWASEVNQNDTLPGWFPAQQQESMDSSTTTFFTSLAFNVIVGVVLYLVFSLVRPWNVSYYAPRMIAKHVRSPRPIVGRFFHWIITTTRTPDRELLRDAGLDAYMFLRFLRLARRLFLIFCAIGLPVMLPLNIVGQGTEAHDEAHEGESTAELEGIRRWTVANIRDENRLWGHVVCSYLFAGITVYYMLRELNVYTRLRHAYLTSPAYRRRPEATTLLITGLPMKIRLDQERRLRQIYGRVPGGLRAVLPVRRSVRVGMAKTRRDNVHMKLEAAICQYVQTSSQPEDANDAPFASNSTTSLSPTSSKAQVPRGAADSDNPDTATAGSISDERLDPSQDLILNLAMDLRREERKLARLREHASGRNTPIHIASSAFLRFGTQLGAQMATQVVGFGAPLQGWPRFVGVRAEDVIWRNLRIWGWERWLRVVVSFVSSFLLILFWAVIGNLVATLQSLTTLLPFLEPLNNLPAATIGVIQGIIPQVAIFLLLGFVPYILYFLSIFEGIPLYSRVHLSLMQKYFIFMVINVLLVCTFANGIIPALASLIDQPTLALSILAQYMPSSSTFFINYVLLLSLFGSAKELLRIPTLLLRWIRRPFVSFDTPRKVLQRRRLPEMEWGRVYPNATLIFCVGYVYSTVSPIIIPFVVLYYTLHHLVFRYQFLYVYATQRGSAARAFPKAIAHMFIGLYIQQLTLLGLVVL</sequence>
<keyword evidence="3" id="KW-0813">Transport</keyword>
<keyword evidence="4 8" id="KW-0812">Transmembrane</keyword>
<feature type="compositionally biased region" description="Low complexity" evidence="7">
    <location>
        <begin position="374"/>
        <end position="385"/>
    </location>
</feature>
<organism evidence="11 12">
    <name type="scientific">Thamnocephalis sphaerospora</name>
    <dbReference type="NCBI Taxonomy" id="78915"/>
    <lineage>
        <taxon>Eukaryota</taxon>
        <taxon>Fungi</taxon>
        <taxon>Fungi incertae sedis</taxon>
        <taxon>Zoopagomycota</taxon>
        <taxon>Zoopagomycotina</taxon>
        <taxon>Zoopagomycetes</taxon>
        <taxon>Zoopagales</taxon>
        <taxon>Sigmoideomycetaceae</taxon>
        <taxon>Thamnocephalis</taxon>
    </lineage>
</organism>
<evidence type="ECO:0000256" key="1">
    <source>
        <dbReference type="ARBA" id="ARBA00004141"/>
    </source>
</evidence>
<reference evidence="12" key="1">
    <citation type="journal article" date="2018" name="Nat. Microbiol.">
        <title>Leveraging single-cell genomics to expand the fungal tree of life.</title>
        <authorList>
            <person name="Ahrendt S.R."/>
            <person name="Quandt C.A."/>
            <person name="Ciobanu D."/>
            <person name="Clum A."/>
            <person name="Salamov A."/>
            <person name="Andreopoulos B."/>
            <person name="Cheng J.F."/>
            <person name="Woyke T."/>
            <person name="Pelin A."/>
            <person name="Henrissat B."/>
            <person name="Reynolds N.K."/>
            <person name="Benny G.L."/>
            <person name="Smith M.E."/>
            <person name="James T.Y."/>
            <person name="Grigoriev I.V."/>
        </authorList>
    </citation>
    <scope>NUCLEOTIDE SEQUENCE [LARGE SCALE GENOMIC DNA]</scope>
    <source>
        <strain evidence="12">RSA 1356</strain>
    </source>
</reference>
<comment type="similarity">
    <text evidence="2">Belongs to the CSC1 (TC 1.A.17) family.</text>
</comment>
<keyword evidence="12" id="KW-1185">Reference proteome</keyword>
<keyword evidence="6 8" id="KW-0472">Membrane</keyword>
<feature type="region of interest" description="Disordered" evidence="7">
    <location>
        <begin position="364"/>
        <end position="409"/>
    </location>
</feature>
<comment type="subcellular location">
    <subcellularLocation>
        <location evidence="1">Membrane</location>
        <topology evidence="1">Multi-pass membrane protein</topology>
    </subcellularLocation>
</comment>
<name>A0A4P9XNB3_9FUNG</name>
<dbReference type="GO" id="GO:0005886">
    <property type="term" value="C:plasma membrane"/>
    <property type="evidence" value="ECO:0007669"/>
    <property type="project" value="TreeGrafter"/>
</dbReference>
<evidence type="ECO:0000259" key="9">
    <source>
        <dbReference type="Pfam" id="PF02714"/>
    </source>
</evidence>
<dbReference type="EMBL" id="KZ992737">
    <property type="protein sequence ID" value="RKP07312.1"/>
    <property type="molecule type" value="Genomic_DNA"/>
</dbReference>
<feature type="region of interest" description="Disordered" evidence="7">
    <location>
        <begin position="38"/>
        <end position="59"/>
    </location>
</feature>
<feature type="transmembrane region" description="Helical" evidence="8">
    <location>
        <begin position="756"/>
        <end position="776"/>
    </location>
</feature>
<dbReference type="PANTHER" id="PTHR13018:SF139">
    <property type="entry name" value="PHOSPHATE METABOLISM PROTEIN 7"/>
    <property type="match status" value="1"/>
</dbReference>
<dbReference type="PANTHER" id="PTHR13018">
    <property type="entry name" value="PROBABLE MEMBRANE PROTEIN DUF221-RELATED"/>
    <property type="match status" value="1"/>
</dbReference>
<feature type="transmembrane region" description="Helical" evidence="8">
    <location>
        <begin position="249"/>
        <end position="268"/>
    </location>
</feature>
<dbReference type="OrthoDB" id="1076608at2759"/>
<feature type="non-terminal residue" evidence="11">
    <location>
        <position position="777"/>
    </location>
</feature>
<evidence type="ECO:0000256" key="5">
    <source>
        <dbReference type="ARBA" id="ARBA00022989"/>
    </source>
</evidence>
<feature type="domain" description="CSC1/OSCA1-like N-terminal transmembrane" evidence="10">
    <location>
        <begin position="111"/>
        <end position="270"/>
    </location>
</feature>
<proteinExistence type="inferred from homology"/>
<dbReference type="Pfam" id="PF02714">
    <property type="entry name" value="RSN1_7TM"/>
    <property type="match status" value="1"/>
</dbReference>
<evidence type="ECO:0000256" key="3">
    <source>
        <dbReference type="ARBA" id="ARBA00022448"/>
    </source>
</evidence>
<protein>
    <recommendedName>
        <fullName evidence="13">DUF221-domain-containing protein</fullName>
    </recommendedName>
</protein>
<evidence type="ECO:0000256" key="6">
    <source>
        <dbReference type="ARBA" id="ARBA00023136"/>
    </source>
</evidence>
<evidence type="ECO:0000313" key="12">
    <source>
        <dbReference type="Proteomes" id="UP000271241"/>
    </source>
</evidence>
<evidence type="ECO:0000256" key="4">
    <source>
        <dbReference type="ARBA" id="ARBA00022692"/>
    </source>
</evidence>
<keyword evidence="5 8" id="KW-1133">Transmembrane helix</keyword>
<feature type="transmembrane region" description="Helical" evidence="8">
    <location>
        <begin position="195"/>
        <end position="214"/>
    </location>
</feature>
<gene>
    <name evidence="11" type="ORF">THASP1DRAFT_17242</name>
</gene>
<dbReference type="InterPro" id="IPR003864">
    <property type="entry name" value="CSC1/OSCA1-like_7TM"/>
</dbReference>
<dbReference type="Pfam" id="PF13967">
    <property type="entry name" value="RSN1_TM"/>
    <property type="match status" value="1"/>
</dbReference>
<feature type="transmembrane region" description="Helical" evidence="8">
    <location>
        <begin position="111"/>
        <end position="132"/>
    </location>
</feature>
<dbReference type="InterPro" id="IPR032880">
    <property type="entry name" value="CSC1/OSCA1-like_N"/>
</dbReference>
<dbReference type="Proteomes" id="UP000271241">
    <property type="component" value="Unassembled WGS sequence"/>
</dbReference>
<feature type="transmembrane region" description="Helical" evidence="8">
    <location>
        <begin position="503"/>
        <end position="528"/>
    </location>
</feature>
<evidence type="ECO:0008006" key="13">
    <source>
        <dbReference type="Google" id="ProtNLM"/>
    </source>
</evidence>
<dbReference type="InterPro" id="IPR045122">
    <property type="entry name" value="Csc1-like"/>
</dbReference>
<dbReference type="STRING" id="78915.A0A4P9XNB3"/>
<evidence type="ECO:0000313" key="11">
    <source>
        <dbReference type="EMBL" id="RKP07312.1"/>
    </source>
</evidence>
<feature type="domain" description="CSC1/OSCA1-like 7TM region" evidence="9">
    <location>
        <begin position="507"/>
        <end position="774"/>
    </location>
</feature>
<feature type="transmembrane region" description="Helical" evidence="8">
    <location>
        <begin position="548"/>
        <end position="577"/>
    </location>
</feature>
<evidence type="ECO:0000256" key="2">
    <source>
        <dbReference type="ARBA" id="ARBA00007779"/>
    </source>
</evidence>
<accession>A0A4P9XNB3</accession>
<dbReference type="AlphaFoldDB" id="A0A4P9XNB3"/>